<feature type="transmembrane region" description="Helical" evidence="2">
    <location>
        <begin position="181"/>
        <end position="203"/>
    </location>
</feature>
<dbReference type="Gene3D" id="1.10.287.1260">
    <property type="match status" value="1"/>
</dbReference>
<organism evidence="3 4">
    <name type="scientific">Actinophytocola gossypii</name>
    <dbReference type="NCBI Taxonomy" id="2812003"/>
    <lineage>
        <taxon>Bacteria</taxon>
        <taxon>Bacillati</taxon>
        <taxon>Actinomycetota</taxon>
        <taxon>Actinomycetes</taxon>
        <taxon>Pseudonocardiales</taxon>
        <taxon>Pseudonocardiaceae</taxon>
    </lineage>
</organism>
<dbReference type="Proteomes" id="UP001156441">
    <property type="component" value="Unassembled WGS sequence"/>
</dbReference>
<feature type="compositionally biased region" description="Low complexity" evidence="1">
    <location>
        <begin position="240"/>
        <end position="254"/>
    </location>
</feature>
<evidence type="ECO:0000313" key="3">
    <source>
        <dbReference type="EMBL" id="MCT2582582.1"/>
    </source>
</evidence>
<dbReference type="InterPro" id="IPR045275">
    <property type="entry name" value="MscS_archaea/bacteria_type"/>
</dbReference>
<keyword evidence="2" id="KW-0472">Membrane</keyword>
<protein>
    <submittedName>
        <fullName evidence="3">Uncharacterized protein</fullName>
    </submittedName>
</protein>
<dbReference type="EMBL" id="JAFFZE010000006">
    <property type="protein sequence ID" value="MCT2582582.1"/>
    <property type="molecule type" value="Genomic_DNA"/>
</dbReference>
<dbReference type="RefSeq" id="WP_260189921.1">
    <property type="nucleotide sequence ID" value="NZ_JAFFZE010000006.1"/>
</dbReference>
<evidence type="ECO:0000256" key="1">
    <source>
        <dbReference type="SAM" id="MobiDB-lite"/>
    </source>
</evidence>
<feature type="transmembrane region" description="Helical" evidence="2">
    <location>
        <begin position="111"/>
        <end position="135"/>
    </location>
</feature>
<reference evidence="3 4" key="1">
    <citation type="submission" date="2021-02" db="EMBL/GenBank/DDBJ databases">
        <title>Actinophytocola xerophila sp. nov., isolated from soil of cotton cropping field.</title>
        <authorList>
            <person name="Huang R."/>
            <person name="Chen X."/>
            <person name="Ge X."/>
            <person name="Liu W."/>
        </authorList>
    </citation>
    <scope>NUCLEOTIDE SEQUENCE [LARGE SCALE GENOMIC DNA]</scope>
    <source>
        <strain evidence="3 4">S1-96</strain>
    </source>
</reference>
<dbReference type="Pfam" id="PF05552">
    <property type="entry name" value="MS_channel_1st_1"/>
    <property type="match status" value="2"/>
</dbReference>
<accession>A0ABT2J3Y9</accession>
<dbReference type="InterPro" id="IPR008910">
    <property type="entry name" value="MSC_TM_helix"/>
</dbReference>
<sequence>MTLSVDFGQGLSNAWNSIATFVPKFVAFLVILLIGWIIAKVVAKVVDKVLERVGFDRVVERGGVKRMLANSKYDASDIIAKLLYYAILLITLQVAFGVWGPNPVSAVLTGIVAWLPRAVVAIVIVVVAGAIASAVKDLVTGALGSLSYGRLLGTLASVFIWGLGIIAALNQIGVATTVTTPVLITVLATIGGIAVVGVGGGLVRPMQSRWDRWLNRAEDEIPQAKASAEAYQRGREDAARTGARPAAHRATTGPATPPPMGT</sequence>
<keyword evidence="4" id="KW-1185">Reference proteome</keyword>
<name>A0ABT2J3Y9_9PSEU</name>
<feature type="transmembrane region" description="Helical" evidence="2">
    <location>
        <begin position="25"/>
        <end position="43"/>
    </location>
</feature>
<feature type="transmembrane region" description="Helical" evidence="2">
    <location>
        <begin position="82"/>
        <end position="99"/>
    </location>
</feature>
<dbReference type="PANTHER" id="PTHR30221">
    <property type="entry name" value="SMALL-CONDUCTANCE MECHANOSENSITIVE CHANNEL"/>
    <property type="match status" value="1"/>
</dbReference>
<comment type="caution">
    <text evidence="3">The sequence shown here is derived from an EMBL/GenBank/DDBJ whole genome shotgun (WGS) entry which is preliminary data.</text>
</comment>
<feature type="region of interest" description="Disordered" evidence="1">
    <location>
        <begin position="225"/>
        <end position="262"/>
    </location>
</feature>
<keyword evidence="2" id="KW-1133">Transmembrane helix</keyword>
<proteinExistence type="predicted"/>
<gene>
    <name evidence="3" type="ORF">JT362_05540</name>
</gene>
<evidence type="ECO:0000313" key="4">
    <source>
        <dbReference type="Proteomes" id="UP001156441"/>
    </source>
</evidence>
<feature type="transmembrane region" description="Helical" evidence="2">
    <location>
        <begin position="147"/>
        <end position="169"/>
    </location>
</feature>
<evidence type="ECO:0000256" key="2">
    <source>
        <dbReference type="SAM" id="Phobius"/>
    </source>
</evidence>
<dbReference type="PANTHER" id="PTHR30221:SF1">
    <property type="entry name" value="SMALL-CONDUCTANCE MECHANOSENSITIVE CHANNEL"/>
    <property type="match status" value="1"/>
</dbReference>
<keyword evidence="2" id="KW-0812">Transmembrane</keyword>